<evidence type="ECO:0000256" key="1">
    <source>
        <dbReference type="SAM" id="MobiDB-lite"/>
    </source>
</evidence>
<keyword evidence="3" id="KW-1185">Reference proteome</keyword>
<dbReference type="AlphaFoldDB" id="A0A9P5YXU1"/>
<evidence type="ECO:0000313" key="3">
    <source>
        <dbReference type="Proteomes" id="UP000807469"/>
    </source>
</evidence>
<name>A0A9P5YXU1_9AGAR</name>
<comment type="caution">
    <text evidence="2">The sequence shown here is derived from an EMBL/GenBank/DDBJ whole genome shotgun (WGS) entry which is preliminary data.</text>
</comment>
<sequence length="59" mass="6712">MSDFGYLPATKQSVTAQNDFAYRGGDRRLGPEYHENTHRPSESSRETSPPPMYCSTWNS</sequence>
<dbReference type="EMBL" id="MU155270">
    <property type="protein sequence ID" value="KAF9477146.1"/>
    <property type="molecule type" value="Genomic_DNA"/>
</dbReference>
<organism evidence="2 3">
    <name type="scientific">Pholiota conissans</name>
    <dbReference type="NCBI Taxonomy" id="109636"/>
    <lineage>
        <taxon>Eukaryota</taxon>
        <taxon>Fungi</taxon>
        <taxon>Dikarya</taxon>
        <taxon>Basidiomycota</taxon>
        <taxon>Agaricomycotina</taxon>
        <taxon>Agaricomycetes</taxon>
        <taxon>Agaricomycetidae</taxon>
        <taxon>Agaricales</taxon>
        <taxon>Agaricineae</taxon>
        <taxon>Strophariaceae</taxon>
        <taxon>Pholiota</taxon>
    </lineage>
</organism>
<evidence type="ECO:0000313" key="2">
    <source>
        <dbReference type="EMBL" id="KAF9477146.1"/>
    </source>
</evidence>
<dbReference type="Proteomes" id="UP000807469">
    <property type="component" value="Unassembled WGS sequence"/>
</dbReference>
<gene>
    <name evidence="2" type="ORF">BDN70DRAFT_881499</name>
</gene>
<feature type="region of interest" description="Disordered" evidence="1">
    <location>
        <begin position="16"/>
        <end position="59"/>
    </location>
</feature>
<feature type="compositionally biased region" description="Basic and acidic residues" evidence="1">
    <location>
        <begin position="24"/>
        <end position="45"/>
    </location>
</feature>
<accession>A0A9P5YXU1</accession>
<protein>
    <submittedName>
        <fullName evidence="2">Uncharacterized protein</fullName>
    </submittedName>
</protein>
<reference evidence="2" key="1">
    <citation type="submission" date="2020-11" db="EMBL/GenBank/DDBJ databases">
        <authorList>
            <consortium name="DOE Joint Genome Institute"/>
            <person name="Ahrendt S."/>
            <person name="Riley R."/>
            <person name="Andreopoulos W."/>
            <person name="Labutti K."/>
            <person name="Pangilinan J."/>
            <person name="Ruiz-Duenas F.J."/>
            <person name="Barrasa J.M."/>
            <person name="Sanchez-Garcia M."/>
            <person name="Camarero S."/>
            <person name="Miyauchi S."/>
            <person name="Serrano A."/>
            <person name="Linde D."/>
            <person name="Babiker R."/>
            <person name="Drula E."/>
            <person name="Ayuso-Fernandez I."/>
            <person name="Pacheco R."/>
            <person name="Padilla G."/>
            <person name="Ferreira P."/>
            <person name="Barriuso J."/>
            <person name="Kellner H."/>
            <person name="Castanera R."/>
            <person name="Alfaro M."/>
            <person name="Ramirez L."/>
            <person name="Pisabarro A.G."/>
            <person name="Kuo A."/>
            <person name="Tritt A."/>
            <person name="Lipzen A."/>
            <person name="He G."/>
            <person name="Yan M."/>
            <person name="Ng V."/>
            <person name="Cullen D."/>
            <person name="Martin F."/>
            <person name="Rosso M.-N."/>
            <person name="Henrissat B."/>
            <person name="Hibbett D."/>
            <person name="Martinez A.T."/>
            <person name="Grigoriev I.V."/>
        </authorList>
    </citation>
    <scope>NUCLEOTIDE SEQUENCE</scope>
    <source>
        <strain evidence="2">CIRM-BRFM 674</strain>
    </source>
</reference>
<proteinExistence type="predicted"/>